<evidence type="ECO:0000313" key="3">
    <source>
        <dbReference type="EMBL" id="EAY10462.1"/>
    </source>
</evidence>
<name>A2EA16_TRIV3</name>
<dbReference type="EMBL" id="DS113337">
    <property type="protein sequence ID" value="EAY10462.1"/>
    <property type="molecule type" value="Genomic_DNA"/>
</dbReference>
<dbReference type="VEuPathDB" id="TrichDB:TVAGG3_0981150"/>
<feature type="coiled-coil region" evidence="1">
    <location>
        <begin position="64"/>
        <end position="184"/>
    </location>
</feature>
<organism evidence="3 4">
    <name type="scientific">Trichomonas vaginalis (strain ATCC PRA-98 / G3)</name>
    <dbReference type="NCBI Taxonomy" id="412133"/>
    <lineage>
        <taxon>Eukaryota</taxon>
        <taxon>Metamonada</taxon>
        <taxon>Parabasalia</taxon>
        <taxon>Trichomonadida</taxon>
        <taxon>Trichomonadidae</taxon>
        <taxon>Trichomonas</taxon>
    </lineage>
</organism>
<dbReference type="AlphaFoldDB" id="A2EA16"/>
<dbReference type="InParanoid" id="A2EA16"/>
<feature type="region of interest" description="Disordered" evidence="2">
    <location>
        <begin position="210"/>
        <end position="242"/>
    </location>
</feature>
<accession>A2EA16</accession>
<dbReference type="VEuPathDB" id="TrichDB:TVAG_483720"/>
<evidence type="ECO:0000256" key="1">
    <source>
        <dbReference type="SAM" id="Coils"/>
    </source>
</evidence>
<dbReference type="OrthoDB" id="10601414at2759"/>
<dbReference type="RefSeq" id="XP_001322685.1">
    <property type="nucleotide sequence ID" value="XM_001322650.1"/>
</dbReference>
<evidence type="ECO:0000256" key="2">
    <source>
        <dbReference type="SAM" id="MobiDB-lite"/>
    </source>
</evidence>
<dbReference type="KEGG" id="tva:4768396"/>
<proteinExistence type="predicted"/>
<dbReference type="SMR" id="A2EA16"/>
<dbReference type="Proteomes" id="UP000001542">
    <property type="component" value="Unassembled WGS sequence"/>
</dbReference>
<reference evidence="3" key="2">
    <citation type="journal article" date="2007" name="Science">
        <title>Draft genome sequence of the sexually transmitted pathogen Trichomonas vaginalis.</title>
        <authorList>
            <person name="Carlton J.M."/>
            <person name="Hirt R.P."/>
            <person name="Silva J.C."/>
            <person name="Delcher A.L."/>
            <person name="Schatz M."/>
            <person name="Zhao Q."/>
            <person name="Wortman J.R."/>
            <person name="Bidwell S.L."/>
            <person name="Alsmark U.C.M."/>
            <person name="Besteiro S."/>
            <person name="Sicheritz-Ponten T."/>
            <person name="Noel C.J."/>
            <person name="Dacks J.B."/>
            <person name="Foster P.G."/>
            <person name="Simillion C."/>
            <person name="Van de Peer Y."/>
            <person name="Miranda-Saavedra D."/>
            <person name="Barton G.J."/>
            <person name="Westrop G.D."/>
            <person name="Mueller S."/>
            <person name="Dessi D."/>
            <person name="Fiori P.L."/>
            <person name="Ren Q."/>
            <person name="Paulsen I."/>
            <person name="Zhang H."/>
            <person name="Bastida-Corcuera F.D."/>
            <person name="Simoes-Barbosa A."/>
            <person name="Brown M.T."/>
            <person name="Hayes R.D."/>
            <person name="Mukherjee M."/>
            <person name="Okumura C.Y."/>
            <person name="Schneider R."/>
            <person name="Smith A.J."/>
            <person name="Vanacova S."/>
            <person name="Villalvazo M."/>
            <person name="Haas B.J."/>
            <person name="Pertea M."/>
            <person name="Feldblyum T.V."/>
            <person name="Utterback T.R."/>
            <person name="Shu C.L."/>
            <person name="Osoegawa K."/>
            <person name="de Jong P.J."/>
            <person name="Hrdy I."/>
            <person name="Horvathova L."/>
            <person name="Zubacova Z."/>
            <person name="Dolezal P."/>
            <person name="Malik S.B."/>
            <person name="Logsdon J.M. Jr."/>
            <person name="Henze K."/>
            <person name="Gupta A."/>
            <person name="Wang C.C."/>
            <person name="Dunne R.L."/>
            <person name="Upcroft J.A."/>
            <person name="Upcroft P."/>
            <person name="White O."/>
            <person name="Salzberg S.L."/>
            <person name="Tang P."/>
            <person name="Chiu C.-H."/>
            <person name="Lee Y.-S."/>
            <person name="Embley T.M."/>
            <person name="Coombs G.H."/>
            <person name="Mottram J.C."/>
            <person name="Tachezy J."/>
            <person name="Fraser-Liggett C.M."/>
            <person name="Johnson P.J."/>
        </authorList>
    </citation>
    <scope>NUCLEOTIDE SEQUENCE [LARGE SCALE GENOMIC DNA]</scope>
    <source>
        <strain evidence="3">G3</strain>
    </source>
</reference>
<reference evidence="3" key="1">
    <citation type="submission" date="2006-10" db="EMBL/GenBank/DDBJ databases">
        <authorList>
            <person name="Amadeo P."/>
            <person name="Zhao Q."/>
            <person name="Wortman J."/>
            <person name="Fraser-Liggett C."/>
            <person name="Carlton J."/>
        </authorList>
    </citation>
    <scope>NUCLEOTIDE SEQUENCE</scope>
    <source>
        <strain evidence="3">G3</strain>
    </source>
</reference>
<evidence type="ECO:0000313" key="4">
    <source>
        <dbReference type="Proteomes" id="UP000001542"/>
    </source>
</evidence>
<keyword evidence="4" id="KW-1185">Reference proteome</keyword>
<gene>
    <name evidence="3" type="ORF">TVAG_483720</name>
</gene>
<sequence length="302" mass="35720">MKKKEPEEIRSKKIRFRIELDNAHEQIIHRIMKLWADKLNEFAKRKSTIEQKYDINLARVNNIQANLQSKISIVKNQNKELLKKQDTLINEINKAKTACENRYDNTMDIEVEAKLKVQKEQLEQRQMNTLKDLQKAQSRRDFYFSKYTEFQTKISKKRQKESELKQITQLREERKILLDELKRKIDIEQGKLTDDLALLEQYRMEILGQTKSPRKKSRHSQSIVNSWKPNPETDKSEDENIESVNLYNDSIEEESEEEEANPDAKALEQQILTLLSTGVYDETDPIIVSLRKQLVSLKNQSN</sequence>
<keyword evidence="1" id="KW-0175">Coiled coil</keyword>
<protein>
    <submittedName>
        <fullName evidence="3">Uncharacterized protein</fullName>
    </submittedName>
</protein>